<organism evidence="2 4">
    <name type="scientific">Phytophthora fragariae</name>
    <dbReference type="NCBI Taxonomy" id="53985"/>
    <lineage>
        <taxon>Eukaryota</taxon>
        <taxon>Sar</taxon>
        <taxon>Stramenopiles</taxon>
        <taxon>Oomycota</taxon>
        <taxon>Peronosporomycetes</taxon>
        <taxon>Peronosporales</taxon>
        <taxon>Peronosporaceae</taxon>
        <taxon>Phytophthora</taxon>
    </lineage>
</organism>
<evidence type="ECO:0000313" key="3">
    <source>
        <dbReference type="EMBL" id="KAE9227356.1"/>
    </source>
</evidence>
<sequence length="193" mass="21691">MASSAQPSPFSTKQLLLTALVAFAAGSAQAVEAANATSTNNPNFGKVTSAKGQCVIGNPTTYVTREDVDWVWKNTMSKYVPQFNNLIFDQIVTNKDHLSYCVRWDNEQKLTKAVASKFQAMIQNQMNLWNQWLRATIAGRTRRSTSPSWVSPCGARFFPHSFRGYFPFRVKMIAFHFLLATFDFKGVIAFSKV</sequence>
<evidence type="ECO:0000256" key="1">
    <source>
        <dbReference type="SAM" id="SignalP"/>
    </source>
</evidence>
<comment type="caution">
    <text evidence="2">The sequence shown here is derived from an EMBL/GenBank/DDBJ whole genome shotgun (WGS) entry which is preliminary data.</text>
</comment>
<accession>A0A6A3FV72</accession>
<dbReference type="EMBL" id="QXGF01000052">
    <property type="protein sequence ID" value="KAE8948347.1"/>
    <property type="molecule type" value="Genomic_DNA"/>
</dbReference>
<dbReference type="EMBL" id="QXGD01000718">
    <property type="protein sequence ID" value="KAE9227356.1"/>
    <property type="molecule type" value="Genomic_DNA"/>
</dbReference>
<dbReference type="Proteomes" id="UP000429523">
    <property type="component" value="Unassembled WGS sequence"/>
</dbReference>
<dbReference type="Proteomes" id="UP000440367">
    <property type="component" value="Unassembled WGS sequence"/>
</dbReference>
<feature type="signal peptide" evidence="1">
    <location>
        <begin position="1"/>
        <end position="30"/>
    </location>
</feature>
<evidence type="ECO:0000313" key="2">
    <source>
        <dbReference type="EMBL" id="KAE8948347.1"/>
    </source>
</evidence>
<proteinExistence type="predicted"/>
<dbReference type="PANTHER" id="PTHR35606:SF4">
    <property type="entry name" value="CELLULOSE-BINDING FAMILY II PROTEIN"/>
    <property type="match status" value="1"/>
</dbReference>
<dbReference type="AlphaFoldDB" id="A0A6A3FV72"/>
<evidence type="ECO:0008006" key="6">
    <source>
        <dbReference type="Google" id="ProtNLM"/>
    </source>
</evidence>
<feature type="chain" id="PRO_5036379502" description="RxLR effector protein" evidence="1">
    <location>
        <begin position="31"/>
        <end position="193"/>
    </location>
</feature>
<evidence type="ECO:0000313" key="4">
    <source>
        <dbReference type="Proteomes" id="UP000429523"/>
    </source>
</evidence>
<gene>
    <name evidence="3" type="ORF">PF002_g13857</name>
    <name evidence="2" type="ORF">PF009_g2074</name>
</gene>
<dbReference type="PANTHER" id="PTHR35606">
    <property type="entry name" value="CELLULOSE-BINDING FAMILY II PROTEIN"/>
    <property type="match status" value="1"/>
</dbReference>
<evidence type="ECO:0000313" key="5">
    <source>
        <dbReference type="Proteomes" id="UP000440367"/>
    </source>
</evidence>
<protein>
    <recommendedName>
        <fullName evidence="6">RxLR effector protein</fullName>
    </recommendedName>
</protein>
<reference evidence="4 5" key="1">
    <citation type="submission" date="2018-08" db="EMBL/GenBank/DDBJ databases">
        <title>Genomic investigation of the strawberry pathogen Phytophthora fragariae indicates pathogenicity is determined by transcriptional variation in three key races.</title>
        <authorList>
            <person name="Adams T.M."/>
            <person name="Armitage A.D."/>
            <person name="Sobczyk M.K."/>
            <person name="Bates H.J."/>
            <person name="Dunwell J.M."/>
            <person name="Nellist C.F."/>
            <person name="Harrison R.J."/>
        </authorList>
    </citation>
    <scope>NUCLEOTIDE SEQUENCE [LARGE SCALE GENOMIC DNA]</scope>
    <source>
        <strain evidence="3 5">BC-1</strain>
        <strain evidence="2 4">NOV-9</strain>
    </source>
</reference>
<name>A0A6A3FV72_9STRA</name>
<keyword evidence="1" id="KW-0732">Signal</keyword>